<dbReference type="InterPro" id="IPR025164">
    <property type="entry name" value="Toastrack_DUF4097"/>
</dbReference>
<reference evidence="3 4" key="1">
    <citation type="submission" date="2016-10" db="EMBL/GenBank/DDBJ databases">
        <authorList>
            <person name="de Groot N.N."/>
        </authorList>
    </citation>
    <scope>NUCLEOTIDE SEQUENCE [LARGE SCALE GENOMIC DNA]</scope>
    <source>
        <strain evidence="3 4">DSM 21019</strain>
    </source>
</reference>
<dbReference type="EMBL" id="FOYQ01000001">
    <property type="protein sequence ID" value="SFR33417.1"/>
    <property type="molecule type" value="Genomic_DNA"/>
</dbReference>
<dbReference type="STRING" id="400055.SAMN04490243_0670"/>
<dbReference type="Pfam" id="PF13349">
    <property type="entry name" value="DUF4097"/>
    <property type="match status" value="1"/>
</dbReference>
<evidence type="ECO:0000256" key="1">
    <source>
        <dbReference type="SAM" id="SignalP"/>
    </source>
</evidence>
<dbReference type="OrthoDB" id="937739at2"/>
<keyword evidence="4" id="KW-1185">Reference proteome</keyword>
<sequence>MKFYKFILATCLVLAIAPAGAQQLEKREVISRELSFPSGSNELEVWNLNGSVTVEAYPGSVILIEVERIVKAEQASNLEAGFAEIDFEATRLGDKAVVRMTGPCVKWGSESENPWDLDPQERKECNRDRGYSYIQNFRVKVPQATNLKVSTVNQGEVMVRGLRGATLQAGNVNGGITLEDVTGKTKVNAINGAVKISYHANPDKGSSFYSLNGDVTVQFREDLSAEIGFESMNGEIYTDFEIRDQYTRTETEDRGKNKKGRYKYVAKPVIRIGSGAVMHEFETLNGNVYVKKI</sequence>
<keyword evidence="1" id="KW-0732">Signal</keyword>
<gene>
    <name evidence="3" type="ORF">SAMN04490243_0670</name>
</gene>
<accession>A0A1I6FUC9</accession>
<evidence type="ECO:0000313" key="3">
    <source>
        <dbReference type="EMBL" id="SFR33417.1"/>
    </source>
</evidence>
<evidence type="ECO:0000259" key="2">
    <source>
        <dbReference type="Pfam" id="PF13349"/>
    </source>
</evidence>
<dbReference type="AlphaFoldDB" id="A0A1I6FUC9"/>
<feature type="signal peptide" evidence="1">
    <location>
        <begin position="1"/>
        <end position="21"/>
    </location>
</feature>
<proteinExistence type="predicted"/>
<evidence type="ECO:0000313" key="4">
    <source>
        <dbReference type="Proteomes" id="UP000199534"/>
    </source>
</evidence>
<feature type="domain" description="DUF4097" evidence="2">
    <location>
        <begin position="138"/>
        <end position="265"/>
    </location>
</feature>
<name>A0A1I6FUC9_9FLAO</name>
<dbReference type="RefSeq" id="WP_092980673.1">
    <property type="nucleotide sequence ID" value="NZ_FOYQ01000001.1"/>
</dbReference>
<protein>
    <recommendedName>
        <fullName evidence="2">DUF4097 domain-containing protein</fullName>
    </recommendedName>
</protein>
<organism evidence="3 4">
    <name type="scientific">Robiginitalea myxolifaciens</name>
    <dbReference type="NCBI Taxonomy" id="400055"/>
    <lineage>
        <taxon>Bacteria</taxon>
        <taxon>Pseudomonadati</taxon>
        <taxon>Bacteroidota</taxon>
        <taxon>Flavobacteriia</taxon>
        <taxon>Flavobacteriales</taxon>
        <taxon>Flavobacteriaceae</taxon>
        <taxon>Robiginitalea</taxon>
    </lineage>
</organism>
<feature type="chain" id="PRO_5011705429" description="DUF4097 domain-containing protein" evidence="1">
    <location>
        <begin position="22"/>
        <end position="293"/>
    </location>
</feature>
<dbReference type="Proteomes" id="UP000199534">
    <property type="component" value="Unassembled WGS sequence"/>
</dbReference>